<evidence type="ECO:0000256" key="3">
    <source>
        <dbReference type="ARBA" id="ARBA00023295"/>
    </source>
</evidence>
<protein>
    <submittedName>
        <fullName evidence="5">Glycoside hydrolase family 43 protein</fullName>
    </submittedName>
</protein>
<accession>A0ABY5FZ68</accession>
<keyword evidence="3 4" id="KW-0326">Glycosidase</keyword>
<dbReference type="PANTHER" id="PTHR42812:SF12">
    <property type="entry name" value="BETA-XYLOSIDASE-RELATED"/>
    <property type="match status" value="1"/>
</dbReference>
<dbReference type="InterPro" id="IPR023296">
    <property type="entry name" value="Glyco_hydro_beta-prop_sf"/>
</dbReference>
<dbReference type="Gene3D" id="2.115.10.20">
    <property type="entry name" value="Glycosyl hydrolase domain, family 43"/>
    <property type="match status" value="1"/>
</dbReference>
<dbReference type="CDD" id="cd18617">
    <property type="entry name" value="GH43_XynB-like"/>
    <property type="match status" value="1"/>
</dbReference>
<dbReference type="PANTHER" id="PTHR42812">
    <property type="entry name" value="BETA-XYLOSIDASE"/>
    <property type="match status" value="1"/>
</dbReference>
<reference evidence="5" key="1">
    <citation type="submission" date="2022-07" db="EMBL/GenBank/DDBJ databases">
        <title>Taxonomic analysis of Microcella humidisoli nov. sp., isolated from riverside soil.</title>
        <authorList>
            <person name="Molina K.M."/>
            <person name="Kim S.B."/>
        </authorList>
    </citation>
    <scope>NUCLEOTIDE SEQUENCE</scope>
    <source>
        <strain evidence="5">MMS21-STM10</strain>
    </source>
</reference>
<comment type="similarity">
    <text evidence="1 4">Belongs to the glycosyl hydrolase 43 family.</text>
</comment>
<gene>
    <name evidence="5" type="ORF">NNL39_05865</name>
</gene>
<sequence>MIRYRNPVVRGTAPDPSVVRVGADFYLVTSSFELFPGLVIRHSTDLITWTVIGAAVQRSSQVRRDGQPGAVSLFAPTIRYGDGRFVIACTNVAPGQGNFLVTADDPAGPWSDAIWEDEAGFDPSLLHDDGRWIYTRRSLDPLPDGRLGPVVQAEIDIDSGVLGPLVAVTPDHQGWCSNDIEGPHLYRIGDWYYLFAAEGGTWKGHMQTVARSRTPFGPFEPCPDNPVLTHRHRVGHPVQSVGHAELIDTPAGEWWALCLGTRHQGSGPLTVHHNLGRETFLLPVEWRDGWPVLGAEGRVDLDMAVDREPLPASRSTPSVRDHAAEWRTLGDPGRWLAADAMTVAVPVGLRWDASISDALSRAAPIGARLSAQLEDEHRQVVELGLPTIGESDAAVGGGFWSDAEHWCAITVRVMGGDVEVVAELCIDDVRSRETRKMPLTSVSAKVLLELDARPERYRVALHDSAGRELATVRCRARLFSAEATEWFTGVHLMLVAAAPDRASDADGLPVEIVVTVHESAAVPPLGATDIATAAVAPAL</sequence>
<dbReference type="GO" id="GO:0016787">
    <property type="term" value="F:hydrolase activity"/>
    <property type="evidence" value="ECO:0007669"/>
    <property type="project" value="UniProtKB-KW"/>
</dbReference>
<dbReference type="Proteomes" id="UP001060039">
    <property type="component" value="Chromosome"/>
</dbReference>
<evidence type="ECO:0000313" key="5">
    <source>
        <dbReference type="EMBL" id="UTT63623.1"/>
    </source>
</evidence>
<dbReference type="EMBL" id="CP101497">
    <property type="protein sequence ID" value="UTT63623.1"/>
    <property type="molecule type" value="Genomic_DNA"/>
</dbReference>
<dbReference type="Pfam" id="PF04616">
    <property type="entry name" value="Glyco_hydro_43"/>
    <property type="match status" value="1"/>
</dbReference>
<name>A0ABY5FZ68_9MICO</name>
<keyword evidence="2 4" id="KW-0378">Hydrolase</keyword>
<dbReference type="RefSeq" id="WP_255160756.1">
    <property type="nucleotide sequence ID" value="NZ_CP101497.1"/>
</dbReference>
<evidence type="ECO:0000256" key="4">
    <source>
        <dbReference type="RuleBase" id="RU361187"/>
    </source>
</evidence>
<keyword evidence="6" id="KW-1185">Reference proteome</keyword>
<evidence type="ECO:0000256" key="1">
    <source>
        <dbReference type="ARBA" id="ARBA00009865"/>
    </source>
</evidence>
<dbReference type="InterPro" id="IPR006710">
    <property type="entry name" value="Glyco_hydro_43"/>
</dbReference>
<evidence type="ECO:0000313" key="6">
    <source>
        <dbReference type="Proteomes" id="UP001060039"/>
    </source>
</evidence>
<dbReference type="SUPFAM" id="SSF75005">
    <property type="entry name" value="Arabinanase/levansucrase/invertase"/>
    <property type="match status" value="1"/>
</dbReference>
<evidence type="ECO:0000256" key="2">
    <source>
        <dbReference type="ARBA" id="ARBA00022801"/>
    </source>
</evidence>
<proteinExistence type="inferred from homology"/>
<organism evidence="5 6">
    <name type="scientific">Microcella humidisoli</name>
    <dbReference type="NCBI Taxonomy" id="2963406"/>
    <lineage>
        <taxon>Bacteria</taxon>
        <taxon>Bacillati</taxon>
        <taxon>Actinomycetota</taxon>
        <taxon>Actinomycetes</taxon>
        <taxon>Micrococcales</taxon>
        <taxon>Microbacteriaceae</taxon>
        <taxon>Microcella</taxon>
    </lineage>
</organism>
<dbReference type="InterPro" id="IPR051795">
    <property type="entry name" value="Glycosyl_Hydrlase_43"/>
</dbReference>